<keyword evidence="7" id="KW-0862">Zinc</keyword>
<feature type="domain" description="Peptidase M13 N-terminal" evidence="11">
    <location>
        <begin position="59"/>
        <end position="446"/>
    </location>
</feature>
<evidence type="ECO:0000256" key="1">
    <source>
        <dbReference type="ARBA" id="ARBA00001947"/>
    </source>
</evidence>
<name>A0A1W7RA46_9SCOR</name>
<keyword evidence="4" id="KW-0645">Protease</keyword>
<dbReference type="InterPro" id="IPR008753">
    <property type="entry name" value="Peptidase_M13_N"/>
</dbReference>
<dbReference type="PANTHER" id="PTHR11733:SF224">
    <property type="entry name" value="NEPRILYSIN-2"/>
    <property type="match status" value="1"/>
</dbReference>
<protein>
    <submittedName>
        <fullName evidence="12">Neprilysin</fullName>
    </submittedName>
</protein>
<dbReference type="GO" id="GO:0046872">
    <property type="term" value="F:metal ion binding"/>
    <property type="evidence" value="ECO:0007669"/>
    <property type="project" value="UniProtKB-KW"/>
</dbReference>
<feature type="domain" description="Peptidase M13 C-terminal" evidence="10">
    <location>
        <begin position="507"/>
        <end position="713"/>
    </location>
</feature>
<dbReference type="GO" id="GO:0016485">
    <property type="term" value="P:protein processing"/>
    <property type="evidence" value="ECO:0007669"/>
    <property type="project" value="TreeGrafter"/>
</dbReference>
<dbReference type="InterPro" id="IPR042089">
    <property type="entry name" value="Peptidase_M13_dom_2"/>
</dbReference>
<keyword evidence="5" id="KW-0479">Metal-binding</keyword>
<dbReference type="EMBL" id="GFAH01000386">
    <property type="protein sequence ID" value="JAV48003.1"/>
    <property type="molecule type" value="Transcribed_RNA"/>
</dbReference>
<dbReference type="PROSITE" id="PS51885">
    <property type="entry name" value="NEPRILYSIN"/>
    <property type="match status" value="1"/>
</dbReference>
<keyword evidence="9" id="KW-0732">Signal</keyword>
<evidence type="ECO:0000256" key="4">
    <source>
        <dbReference type="ARBA" id="ARBA00022670"/>
    </source>
</evidence>
<comment type="similarity">
    <text evidence="3">Belongs to the peptidase M13 family.</text>
</comment>
<evidence type="ECO:0000256" key="7">
    <source>
        <dbReference type="ARBA" id="ARBA00022833"/>
    </source>
</evidence>
<evidence type="ECO:0000256" key="8">
    <source>
        <dbReference type="ARBA" id="ARBA00023049"/>
    </source>
</evidence>
<dbReference type="CDD" id="cd08662">
    <property type="entry name" value="M13"/>
    <property type="match status" value="1"/>
</dbReference>
<accession>A0A1W7RA46</accession>
<evidence type="ECO:0000259" key="11">
    <source>
        <dbReference type="Pfam" id="PF05649"/>
    </source>
</evidence>
<reference evidence="12" key="1">
    <citation type="submission" date="2016-11" db="EMBL/GenBank/DDBJ databases">
        <title>Venom-gland transcriptomics and venom proteomics of the black-back scorpion (Hadrurus spadix) reveal detectability challenges and an unexplored realm of animal toxin diversity.</title>
        <authorList>
            <person name="Rokyta D.R."/>
            <person name="Ward M.J."/>
        </authorList>
    </citation>
    <scope>NUCLEOTIDE SEQUENCE</scope>
    <source>
        <tissue evidence="12">Venom gland</tissue>
    </source>
</reference>
<feature type="chain" id="PRO_5012619598" evidence="9">
    <location>
        <begin position="35"/>
        <end position="715"/>
    </location>
</feature>
<evidence type="ECO:0000256" key="6">
    <source>
        <dbReference type="ARBA" id="ARBA00022801"/>
    </source>
</evidence>
<dbReference type="Gene3D" id="1.10.1380.10">
    <property type="entry name" value="Neutral endopeptidase , domain2"/>
    <property type="match status" value="1"/>
</dbReference>
<keyword evidence="6" id="KW-0378">Hydrolase</keyword>
<comment type="cofactor">
    <cofactor evidence="1">
        <name>Zn(2+)</name>
        <dbReference type="ChEBI" id="CHEBI:29105"/>
    </cofactor>
</comment>
<proteinExistence type="inferred from homology"/>
<dbReference type="Pfam" id="PF01431">
    <property type="entry name" value="Peptidase_M13"/>
    <property type="match status" value="1"/>
</dbReference>
<dbReference type="InterPro" id="IPR024079">
    <property type="entry name" value="MetalloPept_cat_dom_sf"/>
</dbReference>
<comment type="similarity">
    <text evidence="2">Belongs to the venom metalloproteinase (M12B) family.</text>
</comment>
<dbReference type="AlphaFoldDB" id="A0A1W7RA46"/>
<dbReference type="InterPro" id="IPR018497">
    <property type="entry name" value="Peptidase_M13_C"/>
</dbReference>
<dbReference type="SUPFAM" id="SSF55486">
    <property type="entry name" value="Metalloproteases ('zincins'), catalytic domain"/>
    <property type="match status" value="1"/>
</dbReference>
<dbReference type="Pfam" id="PF05649">
    <property type="entry name" value="Peptidase_M13_N"/>
    <property type="match status" value="1"/>
</dbReference>
<feature type="signal peptide" evidence="9">
    <location>
        <begin position="1"/>
        <end position="34"/>
    </location>
</feature>
<dbReference type="PANTHER" id="PTHR11733">
    <property type="entry name" value="ZINC METALLOPROTEASE FAMILY M13 NEPRILYSIN-RELATED"/>
    <property type="match status" value="1"/>
</dbReference>
<dbReference type="InterPro" id="IPR000718">
    <property type="entry name" value="Peptidase_M13"/>
</dbReference>
<sequence length="715" mass="84289">MTRLCQKYRKRSKRLASSCFVVFVLLVVLQEVNCETCVTEECVYAANDLLTHMNRSVDPCQDFYSFACGKWESSDPHISSMTTRLTEMTRTINMRMKNLLETPSRRSDPRHWLKAKRFYKACMDSDTREKYDNAYFVEVINRLGGWPILKNDCWNEDTFEWILSWKRMLEMGYNRNILVTVSVASDMKNTSRKMIYLDIPMFGMKKEYFSHSKYLEAYFHFILKMITSLDPQIDLEFLMNEMERALEIERNLAQMACTTTNRRNPAETYNLISIEDLMNKLPEVNWLKLINIFLSDYKLIETDKVVMKEPEFLAHFSKYMKTLECYRRRDLANYMFYRLAISSAIDMDKAFRWYYFDYKSTLLGVDIHPALWSICIRATTTAFSISASSVYIRRHFRNETRKAVSDMVGRIQGRLISILRHVKWMDEKTRINAIRKARHLNTVIGYSDDLLDDRLLNAYYDNVPVGHFHYRNTQKIRALQYGHMMQGYGRPVNKRNMVGHTGLLRANAYYSPSLNTMNIPVGILQRVMFHEKNPQYMNFGRLGAIVGHELTHAFDDKGARYDKDGNWNMWWANDTYKKFIKSADCLIKQYNKFFIKELNIPLNGTRTLGENIADNCGVRESYLAYRRWAMDHMISEPTLPGMNYTGNQLFWIAYATGWCSAYSRNHLRRRVLYDVHPPARNRVLATVSNSEHFAKDFGCPKESPHNPYKRCTVWI</sequence>
<keyword evidence="8" id="KW-0482">Metalloprotease</keyword>
<evidence type="ECO:0000313" key="12">
    <source>
        <dbReference type="EMBL" id="JAV48003.1"/>
    </source>
</evidence>
<evidence type="ECO:0000256" key="5">
    <source>
        <dbReference type="ARBA" id="ARBA00022723"/>
    </source>
</evidence>
<dbReference type="Gene3D" id="3.40.390.10">
    <property type="entry name" value="Collagenase (Catalytic Domain)"/>
    <property type="match status" value="1"/>
</dbReference>
<organism evidence="12">
    <name type="scientific">Hadrurus spadix</name>
    <dbReference type="NCBI Taxonomy" id="141984"/>
    <lineage>
        <taxon>Eukaryota</taxon>
        <taxon>Metazoa</taxon>
        <taxon>Ecdysozoa</taxon>
        <taxon>Arthropoda</taxon>
        <taxon>Chelicerata</taxon>
        <taxon>Arachnida</taxon>
        <taxon>Scorpiones</taxon>
        <taxon>Iurida</taxon>
        <taxon>Iuroidea</taxon>
        <taxon>Hadrurus</taxon>
    </lineage>
</organism>
<dbReference type="GO" id="GO:0004222">
    <property type="term" value="F:metalloendopeptidase activity"/>
    <property type="evidence" value="ECO:0007669"/>
    <property type="project" value="InterPro"/>
</dbReference>
<dbReference type="GO" id="GO:0005886">
    <property type="term" value="C:plasma membrane"/>
    <property type="evidence" value="ECO:0007669"/>
    <property type="project" value="TreeGrafter"/>
</dbReference>
<evidence type="ECO:0000259" key="10">
    <source>
        <dbReference type="Pfam" id="PF01431"/>
    </source>
</evidence>
<evidence type="ECO:0000256" key="2">
    <source>
        <dbReference type="ARBA" id="ARBA00006629"/>
    </source>
</evidence>
<evidence type="ECO:0000256" key="9">
    <source>
        <dbReference type="SAM" id="SignalP"/>
    </source>
</evidence>
<evidence type="ECO:0000256" key="3">
    <source>
        <dbReference type="ARBA" id="ARBA00007357"/>
    </source>
</evidence>
<dbReference type="PRINTS" id="PR00786">
    <property type="entry name" value="NEPRILYSIN"/>
</dbReference>